<sequence length="357" mass="40281">MTMNKTIFLYILKFIFRPKDILTRIGFGLFSGGIAASAGGWGMNLAFSEQLLKKYVNIFDGISISYQKCSEAVLYIGIFASILGLLVLMYCIFLAVRDVQKRDIAFIRAYGFENIDPHAAEKMLSAREKVKTLPVDLKAFDSRDKSNVIEESTFIRRMIKDRTQHSEATVAYVAALGSIPYLYMIGSSMRDGHLPLRLSDFDRNKNCFHLLDAPPTGAKLLRKFRGEITENSSVVGPNASNKIGLAISFTMNIQPSDLPVDLIDHTLHIQLDTGFKFDNLPSEEEQESITKEVSFIISELNKKADEVHIFISAQASFVVRLGSLYQEGLHGVIYVWHWNSVKNEYEWNLRISGKELS</sequence>
<evidence type="ECO:0000259" key="2">
    <source>
        <dbReference type="Pfam" id="PF18145"/>
    </source>
</evidence>
<feature type="transmembrane region" description="Helical" evidence="1">
    <location>
        <begin position="72"/>
        <end position="96"/>
    </location>
</feature>
<dbReference type="EMBL" id="KY320277">
    <property type="protein sequence ID" value="AQT23510.1"/>
    <property type="molecule type" value="Genomic_DNA"/>
</dbReference>
<dbReference type="InterPro" id="IPR040836">
    <property type="entry name" value="SAVED"/>
</dbReference>
<keyword evidence="1" id="KW-0472">Membrane</keyword>
<protein>
    <recommendedName>
        <fullName evidence="2">SMODS-associated and fused to various effectors domain-containing protein</fullName>
    </recommendedName>
</protein>
<evidence type="ECO:0000313" key="3">
    <source>
        <dbReference type="EMBL" id="AQT23510.1"/>
    </source>
</evidence>
<dbReference type="RefSeq" id="WP_015063057.1">
    <property type="nucleotide sequence ID" value="NZ_KY320277.1"/>
</dbReference>
<accession>A0A1S6KQ62</accession>
<keyword evidence="1" id="KW-1133">Transmembrane helix</keyword>
<dbReference type="Pfam" id="PF18145">
    <property type="entry name" value="SAVED"/>
    <property type="match status" value="1"/>
</dbReference>
<keyword evidence="1" id="KW-0812">Transmembrane</keyword>
<feature type="domain" description="SMODS-associated and fused to various effectors" evidence="2">
    <location>
        <begin position="155"/>
        <end position="351"/>
    </location>
</feature>
<name>A0A1S6KQ62_9ENTR</name>
<proteinExistence type="predicted"/>
<organism evidence="3">
    <name type="scientific">Leclercia adecarboxylata</name>
    <dbReference type="NCBI Taxonomy" id="83655"/>
    <lineage>
        <taxon>Bacteria</taxon>
        <taxon>Pseudomonadati</taxon>
        <taxon>Pseudomonadota</taxon>
        <taxon>Gammaproteobacteria</taxon>
        <taxon>Enterobacterales</taxon>
        <taxon>Enterobacteriaceae</taxon>
        <taxon>Leclercia</taxon>
    </lineage>
</organism>
<dbReference type="NCBIfam" id="NF033611">
    <property type="entry name" value="SAVED"/>
    <property type="match status" value="1"/>
</dbReference>
<geneLocation type="plasmid" evidence="3">
    <name>pLec-476cz</name>
</geneLocation>
<feature type="transmembrane region" description="Helical" evidence="1">
    <location>
        <begin position="21"/>
        <end position="43"/>
    </location>
</feature>
<dbReference type="AlphaFoldDB" id="A0A1S6KQ62"/>
<keyword evidence="3" id="KW-0614">Plasmid</keyword>
<evidence type="ECO:0000256" key="1">
    <source>
        <dbReference type="SAM" id="Phobius"/>
    </source>
</evidence>
<reference evidence="3" key="1">
    <citation type="submission" date="2016-12" db="EMBL/GenBank/DDBJ databases">
        <title>Complete nucleotide sequences of two VIM-1-encoding plasmids from Klebsiella pneumoniae and Leclercia adecarboxylata isolates of Czech origin.</title>
        <authorList>
            <person name="Papagiannitsis C."/>
            <person name="Papousek I."/>
            <person name="Hrabak J."/>
            <person name="Dolejska M."/>
        </authorList>
    </citation>
    <scope>NUCLEOTIDE SEQUENCE</scope>
    <source>
        <plasmid evidence="3">pLec-476cz</plasmid>
    </source>
</reference>